<accession>A0AAU7JXQ3</accession>
<evidence type="ECO:0000256" key="2">
    <source>
        <dbReference type="SAM" id="Phobius"/>
    </source>
</evidence>
<reference evidence="3" key="1">
    <citation type="submission" date="2024-05" db="EMBL/GenBank/DDBJ databases">
        <authorList>
            <person name="Kim S."/>
            <person name="Heo J."/>
            <person name="Choi H."/>
            <person name="Choi Y."/>
            <person name="Kwon S.-W."/>
            <person name="Kim Y."/>
        </authorList>
    </citation>
    <scope>NUCLEOTIDE SEQUENCE</scope>
    <source>
        <strain evidence="3">KACC 23699</strain>
    </source>
</reference>
<keyword evidence="2" id="KW-0812">Transmembrane</keyword>
<feature type="compositionally biased region" description="Low complexity" evidence="1">
    <location>
        <begin position="1"/>
        <end position="39"/>
    </location>
</feature>
<gene>
    <name evidence="3" type="ORF">ABEG17_07220</name>
</gene>
<dbReference type="AlphaFoldDB" id="A0AAU7JXQ3"/>
<dbReference type="RefSeq" id="WP_406832604.1">
    <property type="nucleotide sequence ID" value="NZ_CP157483.1"/>
</dbReference>
<dbReference type="EMBL" id="CP157483">
    <property type="protein sequence ID" value="XBO45120.1"/>
    <property type="molecule type" value="Genomic_DNA"/>
</dbReference>
<evidence type="ECO:0000256" key="1">
    <source>
        <dbReference type="SAM" id="MobiDB-lite"/>
    </source>
</evidence>
<feature type="transmembrane region" description="Helical" evidence="2">
    <location>
        <begin position="95"/>
        <end position="112"/>
    </location>
</feature>
<feature type="region of interest" description="Disordered" evidence="1">
    <location>
        <begin position="1"/>
        <end position="42"/>
    </location>
</feature>
<keyword evidence="2" id="KW-0472">Membrane</keyword>
<sequence>MSTTNTPAGPTGTGSTSTDSTSTDSNKTPTTTTDPTASTRRGSIRASGSLMGWRTVDLLTVAFLGAAFGIAYWGWGLAYAAPAEGLGAIFPPLQGITGAPWLMAGVVGGLVIRRPGAALMCEVVAALVSMLPGTKWGASTMISGILQGLGAEIAFLVLGYAAFGLAAAVLAGALSAPLEALYEWGTYWTDWGMDYKVVYAVILTVAGAVIAGGVGWLLTQALARAGALGAFPVGQEARETRAV</sequence>
<keyword evidence="2" id="KW-1133">Transmembrane helix</keyword>
<proteinExistence type="predicted"/>
<evidence type="ECO:0000313" key="3">
    <source>
        <dbReference type="EMBL" id="XBO45120.1"/>
    </source>
</evidence>
<name>A0AAU7JXQ3_9MICO</name>
<organism evidence="3">
    <name type="scientific">Pedococcus sp. KACC 23699</name>
    <dbReference type="NCBI Taxonomy" id="3149228"/>
    <lineage>
        <taxon>Bacteria</taxon>
        <taxon>Bacillati</taxon>
        <taxon>Actinomycetota</taxon>
        <taxon>Actinomycetes</taxon>
        <taxon>Micrococcales</taxon>
        <taxon>Intrasporangiaceae</taxon>
        <taxon>Pedococcus</taxon>
    </lineage>
</organism>
<dbReference type="Pfam" id="PF09819">
    <property type="entry name" value="ABC_cobalt"/>
    <property type="match status" value="1"/>
</dbReference>
<dbReference type="InterPro" id="IPR017195">
    <property type="entry name" value="ABC_thiamin-permease_prd"/>
</dbReference>
<feature type="transmembrane region" description="Helical" evidence="2">
    <location>
        <begin position="55"/>
        <end position="75"/>
    </location>
</feature>
<protein>
    <submittedName>
        <fullName evidence="3">ECF transporter S component</fullName>
    </submittedName>
</protein>
<feature type="transmembrane region" description="Helical" evidence="2">
    <location>
        <begin position="153"/>
        <end position="177"/>
    </location>
</feature>
<feature type="transmembrane region" description="Helical" evidence="2">
    <location>
        <begin position="197"/>
        <end position="218"/>
    </location>
</feature>